<evidence type="ECO:0000259" key="2">
    <source>
        <dbReference type="PROSITE" id="PS51192"/>
    </source>
</evidence>
<dbReference type="Pfam" id="PF00176">
    <property type="entry name" value="SNF2-rel_dom"/>
    <property type="match status" value="1"/>
</dbReference>
<dbReference type="CDD" id="cd18793">
    <property type="entry name" value="SF2_C_SNF"/>
    <property type="match status" value="1"/>
</dbReference>
<dbReference type="SUPFAM" id="SSF52540">
    <property type="entry name" value="P-loop containing nucleoside triphosphate hydrolases"/>
    <property type="match status" value="2"/>
</dbReference>
<dbReference type="GO" id="GO:0004386">
    <property type="term" value="F:helicase activity"/>
    <property type="evidence" value="ECO:0007669"/>
    <property type="project" value="UniProtKB-KW"/>
</dbReference>
<dbReference type="Gene3D" id="3.40.50.10810">
    <property type="entry name" value="Tandem AAA-ATPase domain"/>
    <property type="match status" value="1"/>
</dbReference>
<dbReference type="Gene3D" id="3.40.50.300">
    <property type="entry name" value="P-loop containing nucleotide triphosphate hydrolases"/>
    <property type="match status" value="1"/>
</dbReference>
<evidence type="ECO:0000313" key="5">
    <source>
        <dbReference type="Proteomes" id="UP000261324"/>
    </source>
</evidence>
<keyword evidence="1" id="KW-0378">Hydrolase</keyword>
<keyword evidence="4" id="KW-0067">ATP-binding</keyword>
<dbReference type="SMART" id="SM00490">
    <property type="entry name" value="HELICc"/>
    <property type="match status" value="1"/>
</dbReference>
<dbReference type="InterPro" id="IPR049730">
    <property type="entry name" value="SNF2/RAD54-like_C"/>
</dbReference>
<protein>
    <submittedName>
        <fullName evidence="4">ATP-dependent helicase</fullName>
    </submittedName>
</protein>
<comment type="caution">
    <text evidence="4">The sequence shown here is derived from an EMBL/GenBank/DDBJ whole genome shotgun (WGS) entry which is preliminary data.</text>
</comment>
<dbReference type="AlphaFoldDB" id="A0A3E4PVE2"/>
<dbReference type="EMBL" id="QSRA01000008">
    <property type="protein sequence ID" value="RGK83898.1"/>
    <property type="molecule type" value="Genomic_DNA"/>
</dbReference>
<dbReference type="InterPro" id="IPR000330">
    <property type="entry name" value="SNF2_N"/>
</dbReference>
<name>A0A3E4PVE2_9FIRM</name>
<keyword evidence="4" id="KW-0347">Helicase</keyword>
<evidence type="ECO:0000313" key="4">
    <source>
        <dbReference type="EMBL" id="RGK83898.1"/>
    </source>
</evidence>
<dbReference type="SMART" id="SM00487">
    <property type="entry name" value="DEXDc"/>
    <property type="match status" value="1"/>
</dbReference>
<proteinExistence type="predicted"/>
<organism evidence="4 5">
    <name type="scientific">Dorea formicigenerans</name>
    <dbReference type="NCBI Taxonomy" id="39486"/>
    <lineage>
        <taxon>Bacteria</taxon>
        <taxon>Bacillati</taxon>
        <taxon>Bacillota</taxon>
        <taxon>Clostridia</taxon>
        <taxon>Lachnospirales</taxon>
        <taxon>Lachnospiraceae</taxon>
        <taxon>Dorea</taxon>
    </lineage>
</organism>
<accession>A0A3E4PVE2</accession>
<gene>
    <name evidence="4" type="ORF">DXC93_07830</name>
</gene>
<dbReference type="Pfam" id="PF00271">
    <property type="entry name" value="Helicase_C"/>
    <property type="match status" value="1"/>
</dbReference>
<keyword evidence="4" id="KW-0547">Nucleotide-binding</keyword>
<dbReference type="InterPro" id="IPR014001">
    <property type="entry name" value="Helicase_ATP-bd"/>
</dbReference>
<dbReference type="Proteomes" id="UP000261324">
    <property type="component" value="Unassembled WGS sequence"/>
</dbReference>
<dbReference type="PROSITE" id="PS51194">
    <property type="entry name" value="HELICASE_CTER"/>
    <property type="match status" value="1"/>
</dbReference>
<dbReference type="InterPro" id="IPR038718">
    <property type="entry name" value="SNF2-like_sf"/>
</dbReference>
<dbReference type="PROSITE" id="PS51192">
    <property type="entry name" value="HELICASE_ATP_BIND_1"/>
    <property type="match status" value="1"/>
</dbReference>
<dbReference type="InterPro" id="IPR022138">
    <property type="entry name" value="DUF3670"/>
</dbReference>
<dbReference type="InterPro" id="IPR001650">
    <property type="entry name" value="Helicase_C-like"/>
</dbReference>
<dbReference type="PANTHER" id="PTHR10799">
    <property type="entry name" value="SNF2/RAD54 HELICASE FAMILY"/>
    <property type="match status" value="1"/>
</dbReference>
<feature type="domain" description="Helicase ATP-binding" evidence="2">
    <location>
        <begin position="401"/>
        <end position="561"/>
    </location>
</feature>
<sequence>MQRQYIFTKNGFYPENTGEETEDEESAEFLYDMGNIESPSKLTVSGYFLYLVSDAFFKELTRLPELEIARDKINVAPTQECIERLLNATPYAIGTEFIDEKWIRNRFSELETIFQGQIRNYKGSVAMYLAERNQSLHVPERIFLHLVESKNDDAPFAFIATYASRQSDGSVQHMPLQYALTEYRDDREKLLTLLSSLNRAAEVSPLIAELMESGEMFHTLKFTVDDAYSFLKDIEKIEETGILCRIPNWWRKKNSMLSVNVKLGEEKPSMVGFDALVSLQPSLEVDGVRLTQSEIEQLLRQTEGLAFLKGKWIEVNHEKLRKLLEEMEDIPESLSFRDAVQLEMGNDKILPDVGIVVSNGAWMSRMLLDLREPNRIRSVAVPKTLKATLRPYQKSGYSWLNYMNRLGFGACLADDMGLGKTIQVLTYLEKLRKTDKDAKVLLIVPASLIGNWQREKDKFVPAMNSVILHGRPSTKLAEEAKEELPFLTITTYAMAAKIEPLKEKEWDCLILDEAQAIKNPTTKQTREIKKMKSKMRIAMTGTPIENDLTNLWSLFDFLNHGLLGASKEFHEFCKGLEEHPEKYAKLKSMISPFMLRRVKTDKNIISDLPEKVEMLDYAALSRKQTVLYRKAVSDMEKRVLEAEGIERRGIVLGTITKLKQICNHPDQYLGQDDYSPADSGKFALLKELCETIYEKRERVIVFTQFKEITEYLAEYLTGIFHAKGYVIHGGTPVKRRTEIVEKFQGERYVPFIVLSVKAAGTGLNLTKANHVIHFDRWWNPAVENQATDRAFRIGQTKDVMVHKFVSKGTIEEKIDAIINSKKELAENVIGSGGEKWITDLNNEELFSLLRLEE</sequence>
<dbReference type="GO" id="GO:0016787">
    <property type="term" value="F:hydrolase activity"/>
    <property type="evidence" value="ECO:0007669"/>
    <property type="project" value="UniProtKB-KW"/>
</dbReference>
<evidence type="ECO:0000259" key="3">
    <source>
        <dbReference type="PROSITE" id="PS51194"/>
    </source>
</evidence>
<dbReference type="RefSeq" id="WP_117659815.1">
    <property type="nucleotide sequence ID" value="NZ_QSRA01000008.1"/>
</dbReference>
<dbReference type="GO" id="GO:0005524">
    <property type="term" value="F:ATP binding"/>
    <property type="evidence" value="ECO:0007669"/>
    <property type="project" value="InterPro"/>
</dbReference>
<dbReference type="InterPro" id="IPR027417">
    <property type="entry name" value="P-loop_NTPase"/>
</dbReference>
<evidence type="ECO:0000256" key="1">
    <source>
        <dbReference type="ARBA" id="ARBA00022801"/>
    </source>
</evidence>
<dbReference type="Pfam" id="PF12419">
    <property type="entry name" value="DUF3670"/>
    <property type="match status" value="1"/>
</dbReference>
<reference evidence="4 5" key="1">
    <citation type="submission" date="2018-08" db="EMBL/GenBank/DDBJ databases">
        <title>A genome reference for cultivated species of the human gut microbiota.</title>
        <authorList>
            <person name="Zou Y."/>
            <person name="Xue W."/>
            <person name="Luo G."/>
        </authorList>
    </citation>
    <scope>NUCLEOTIDE SEQUENCE [LARGE SCALE GENOMIC DNA]</scope>
    <source>
        <strain evidence="4 5">TF09-3</strain>
    </source>
</reference>
<feature type="domain" description="Helicase C-terminal" evidence="3">
    <location>
        <begin position="684"/>
        <end position="841"/>
    </location>
</feature>